<evidence type="ECO:0000256" key="2">
    <source>
        <dbReference type="ARBA" id="ARBA00022737"/>
    </source>
</evidence>
<dbReference type="FunFam" id="1.25.40.10:FF:000345">
    <property type="entry name" value="Pentatricopeptide repeat-containing protein"/>
    <property type="match status" value="1"/>
</dbReference>
<evidence type="ECO:0000256" key="1">
    <source>
        <dbReference type="ARBA" id="ARBA00006643"/>
    </source>
</evidence>
<dbReference type="OrthoDB" id="185373at2759"/>
<dbReference type="FunFam" id="1.25.40.10:FF:000333">
    <property type="entry name" value="Pentatricopeptide repeat-containing protein"/>
    <property type="match status" value="1"/>
</dbReference>
<dbReference type="GO" id="GO:0009451">
    <property type="term" value="P:RNA modification"/>
    <property type="evidence" value="ECO:0007669"/>
    <property type="project" value="InterPro"/>
</dbReference>
<dbReference type="NCBIfam" id="TIGR00756">
    <property type="entry name" value="PPR"/>
    <property type="match status" value="5"/>
</dbReference>
<evidence type="ECO:0000313" key="5">
    <source>
        <dbReference type="Proteomes" id="UP000236161"/>
    </source>
</evidence>
<dbReference type="Pfam" id="PF13041">
    <property type="entry name" value="PPR_2"/>
    <property type="match status" value="1"/>
</dbReference>
<feature type="repeat" description="PPR" evidence="3">
    <location>
        <begin position="174"/>
        <end position="208"/>
    </location>
</feature>
<dbReference type="InterPro" id="IPR011990">
    <property type="entry name" value="TPR-like_helical_dom_sf"/>
</dbReference>
<protein>
    <submittedName>
        <fullName evidence="4">Pentatricopeptide repeat-containing protein</fullName>
        <ecNumber evidence="4">3.6.1.-</ecNumber>
    </submittedName>
</protein>
<accession>A0A2I0A708</accession>
<dbReference type="PANTHER" id="PTHR47926">
    <property type="entry name" value="PENTATRICOPEPTIDE REPEAT-CONTAINING PROTEIN"/>
    <property type="match status" value="1"/>
</dbReference>
<dbReference type="Pfam" id="PF01535">
    <property type="entry name" value="PPR"/>
    <property type="match status" value="7"/>
</dbReference>
<evidence type="ECO:0000313" key="4">
    <source>
        <dbReference type="EMBL" id="PKA51324.1"/>
    </source>
</evidence>
<dbReference type="AlphaFoldDB" id="A0A2I0A708"/>
<evidence type="ECO:0000256" key="3">
    <source>
        <dbReference type="PROSITE-ProRule" id="PRU00708"/>
    </source>
</evidence>
<feature type="repeat" description="PPR" evidence="3">
    <location>
        <begin position="236"/>
        <end position="270"/>
    </location>
</feature>
<dbReference type="PANTHER" id="PTHR47926:SF391">
    <property type="entry name" value="TETRATRICOPEPTIDE-LIKE HELICAL DOMAIN SUPERFAMILY"/>
    <property type="match status" value="1"/>
</dbReference>
<sequence>MQRKLGTGRHRRGIWRMCQSLRSLKQIHALMEVRGFLTDPSSVRELLFAAAISIRGAMSYACLLFDRIPHPDSFMWNTIIRGAAHASTPSDALSLCVRMERAGTKPHRLALPFLLRSCTLLSSPSTGSQLHTKAVKLGLDDDAFVRNALIHLHSSCGDSEAASVLLAAAPARGDVVAWSSMVSGLAGRGQLEEARRLFDAMPARDLVAWNIMITAYCKHCMMDLARELFNRVPRRDTVTWNVMISGYVRSGAPARAMELFDEMRRSGQRPDEITMLGLISACADSGAIDVGKRIHSALTAAALAGAPFIVLLGNALIDMYAKCGSIEGALQVFRGMRERDISSWNSIIGGLALHGHARESIFLFEEMRSAAAPMPDLVTFVSVLVACSHGGMVDEGRAYFSLMKDVYCMEPSVMHYGCMVDLLGRAGMLDQAFNMAEEMRGSGLEPNAVVWRALLSACRTHGNEELAERANNELHNLAGDASASGNYVLLSNIYASRGKWDGAEKMRALIDDAGLIKEAGCALLVEAWNCGQTKSRIMGTY</sequence>
<feature type="repeat" description="PPR" evidence="3">
    <location>
        <begin position="412"/>
        <end position="446"/>
    </location>
</feature>
<keyword evidence="2" id="KW-0677">Repeat</keyword>
<keyword evidence="5" id="KW-1185">Reference proteome</keyword>
<dbReference type="Proteomes" id="UP000236161">
    <property type="component" value="Unassembled WGS sequence"/>
</dbReference>
<dbReference type="EMBL" id="KZ452013">
    <property type="protein sequence ID" value="PKA51324.1"/>
    <property type="molecule type" value="Genomic_DNA"/>
</dbReference>
<dbReference type="PROSITE" id="PS51375">
    <property type="entry name" value="PPR"/>
    <property type="match status" value="5"/>
</dbReference>
<organism evidence="4 5">
    <name type="scientific">Apostasia shenzhenica</name>
    <dbReference type="NCBI Taxonomy" id="1088818"/>
    <lineage>
        <taxon>Eukaryota</taxon>
        <taxon>Viridiplantae</taxon>
        <taxon>Streptophyta</taxon>
        <taxon>Embryophyta</taxon>
        <taxon>Tracheophyta</taxon>
        <taxon>Spermatophyta</taxon>
        <taxon>Magnoliopsida</taxon>
        <taxon>Liliopsida</taxon>
        <taxon>Asparagales</taxon>
        <taxon>Orchidaceae</taxon>
        <taxon>Apostasioideae</taxon>
        <taxon>Apostasia</taxon>
    </lineage>
</organism>
<feature type="repeat" description="PPR" evidence="3">
    <location>
        <begin position="72"/>
        <end position="106"/>
    </location>
</feature>
<dbReference type="Pfam" id="PF20431">
    <property type="entry name" value="E_motif"/>
    <property type="match status" value="1"/>
</dbReference>
<keyword evidence="4" id="KW-0378">Hydrolase</keyword>
<dbReference type="GO" id="GO:0003723">
    <property type="term" value="F:RNA binding"/>
    <property type="evidence" value="ECO:0007669"/>
    <property type="project" value="InterPro"/>
</dbReference>
<dbReference type="EC" id="3.6.1.-" evidence="4"/>
<dbReference type="InterPro" id="IPR002885">
    <property type="entry name" value="PPR_rpt"/>
</dbReference>
<dbReference type="InterPro" id="IPR046960">
    <property type="entry name" value="PPR_At4g14850-like_plant"/>
</dbReference>
<comment type="similarity">
    <text evidence="1">Belongs to the PPR family. PCMP-H subfamily.</text>
</comment>
<reference evidence="4 5" key="1">
    <citation type="journal article" date="2017" name="Nature">
        <title>The Apostasia genome and the evolution of orchids.</title>
        <authorList>
            <person name="Zhang G.Q."/>
            <person name="Liu K.W."/>
            <person name="Li Z."/>
            <person name="Lohaus R."/>
            <person name="Hsiao Y.Y."/>
            <person name="Niu S.C."/>
            <person name="Wang J.Y."/>
            <person name="Lin Y.C."/>
            <person name="Xu Q."/>
            <person name="Chen L.J."/>
            <person name="Yoshida K."/>
            <person name="Fujiwara S."/>
            <person name="Wang Z.W."/>
            <person name="Zhang Y.Q."/>
            <person name="Mitsuda N."/>
            <person name="Wang M."/>
            <person name="Liu G.H."/>
            <person name="Pecoraro L."/>
            <person name="Huang H.X."/>
            <person name="Xiao X.J."/>
            <person name="Lin M."/>
            <person name="Wu X.Y."/>
            <person name="Wu W.L."/>
            <person name="Chen Y.Y."/>
            <person name="Chang S.B."/>
            <person name="Sakamoto S."/>
            <person name="Ohme-Takagi M."/>
            <person name="Yagi M."/>
            <person name="Zeng S.J."/>
            <person name="Shen C.Y."/>
            <person name="Yeh C.M."/>
            <person name="Luo Y.B."/>
            <person name="Tsai W.C."/>
            <person name="Van de Peer Y."/>
            <person name="Liu Z.J."/>
        </authorList>
    </citation>
    <scope>NUCLEOTIDE SEQUENCE [LARGE SCALE GENOMIC DNA]</scope>
    <source>
        <strain evidence="5">cv. Shenzhen</strain>
        <tissue evidence="4">Stem</tissue>
    </source>
</reference>
<name>A0A2I0A708_9ASPA</name>
<feature type="repeat" description="PPR" evidence="3">
    <location>
        <begin position="340"/>
        <end position="374"/>
    </location>
</feature>
<dbReference type="Gene3D" id="1.25.40.10">
    <property type="entry name" value="Tetratricopeptide repeat domain"/>
    <property type="match status" value="4"/>
</dbReference>
<dbReference type="GO" id="GO:0016787">
    <property type="term" value="F:hydrolase activity"/>
    <property type="evidence" value="ECO:0007669"/>
    <property type="project" value="UniProtKB-KW"/>
</dbReference>
<dbReference type="InterPro" id="IPR046848">
    <property type="entry name" value="E_motif"/>
</dbReference>
<proteinExistence type="inferred from homology"/>
<gene>
    <name evidence="4" type="primary">PCMP-E40</name>
    <name evidence="4" type="ORF">AXF42_Ash002687</name>
</gene>